<proteinExistence type="inferred from homology"/>
<dbReference type="InterPro" id="IPR051073">
    <property type="entry name" value="ZNRF3_Arkadia_E3_ligases"/>
</dbReference>
<evidence type="ECO:0000256" key="15">
    <source>
        <dbReference type="ARBA" id="ARBA00022989"/>
    </source>
</evidence>
<dbReference type="AlphaFoldDB" id="A0A5F8GZ16"/>
<feature type="region of interest" description="Disordered" evidence="18">
    <location>
        <begin position="562"/>
        <end position="596"/>
    </location>
</feature>
<dbReference type="Gene3D" id="3.50.30.30">
    <property type="match status" value="1"/>
</dbReference>
<evidence type="ECO:0000256" key="3">
    <source>
        <dbReference type="ARBA" id="ARBA00004906"/>
    </source>
</evidence>
<dbReference type="InParanoid" id="A0A5F8GZ16"/>
<evidence type="ECO:0000259" key="19">
    <source>
        <dbReference type="PROSITE" id="PS50089"/>
    </source>
</evidence>
<feature type="region of interest" description="Disordered" evidence="18">
    <location>
        <begin position="777"/>
        <end position="836"/>
    </location>
</feature>
<dbReference type="GO" id="GO:0005886">
    <property type="term" value="C:plasma membrane"/>
    <property type="evidence" value="ECO:0000318"/>
    <property type="project" value="GO_Central"/>
</dbReference>
<keyword evidence="9" id="KW-0812">Transmembrane</keyword>
<keyword evidence="10" id="KW-0479">Metal-binding</keyword>
<evidence type="ECO:0000256" key="10">
    <source>
        <dbReference type="ARBA" id="ARBA00022723"/>
    </source>
</evidence>
<dbReference type="GO" id="GO:0038018">
    <property type="term" value="P:Wnt receptor catabolic process"/>
    <property type="evidence" value="ECO:0000318"/>
    <property type="project" value="GO_Central"/>
</dbReference>
<dbReference type="Pfam" id="PF18212">
    <property type="entry name" value="ZNRF_3_ecto"/>
    <property type="match status" value="1"/>
</dbReference>
<organism evidence="20 21">
    <name type="scientific">Monodelphis domestica</name>
    <name type="common">Gray short-tailed opossum</name>
    <dbReference type="NCBI Taxonomy" id="13616"/>
    <lineage>
        <taxon>Eukaryota</taxon>
        <taxon>Metazoa</taxon>
        <taxon>Chordata</taxon>
        <taxon>Craniata</taxon>
        <taxon>Vertebrata</taxon>
        <taxon>Euteleostomi</taxon>
        <taxon>Mammalia</taxon>
        <taxon>Metatheria</taxon>
        <taxon>Didelphimorphia</taxon>
        <taxon>Didelphidae</taxon>
        <taxon>Monodelphis</taxon>
    </lineage>
</organism>
<feature type="domain" description="RING-type" evidence="19">
    <location>
        <begin position="470"/>
        <end position="510"/>
    </location>
</feature>
<evidence type="ECO:0000256" key="14">
    <source>
        <dbReference type="ARBA" id="ARBA00022833"/>
    </source>
</evidence>
<reference evidence="20 21" key="1">
    <citation type="journal article" date="2007" name="Nature">
        <title>Genome of the marsupial Monodelphis domestica reveals innovation in non-coding sequences.</title>
        <authorList>
            <person name="Mikkelsen T.S."/>
            <person name="Wakefield M.J."/>
            <person name="Aken B."/>
            <person name="Amemiya C.T."/>
            <person name="Chang J.L."/>
            <person name="Duke S."/>
            <person name="Garber M."/>
            <person name="Gentles A.J."/>
            <person name="Goodstadt L."/>
            <person name="Heger A."/>
            <person name="Jurka J."/>
            <person name="Kamal M."/>
            <person name="Mauceli E."/>
            <person name="Searle S.M."/>
            <person name="Sharpe T."/>
            <person name="Baker M.L."/>
            <person name="Batzer M.A."/>
            <person name="Benos P.V."/>
            <person name="Belov K."/>
            <person name="Clamp M."/>
            <person name="Cook A."/>
            <person name="Cuff J."/>
            <person name="Das R."/>
            <person name="Davidow L."/>
            <person name="Deakin J.E."/>
            <person name="Fazzari M.J."/>
            <person name="Glass J.L."/>
            <person name="Grabherr M."/>
            <person name="Greally J.M."/>
            <person name="Gu W."/>
            <person name="Hore T.A."/>
            <person name="Huttley G.A."/>
            <person name="Kleber M."/>
            <person name="Jirtle R.L."/>
            <person name="Koina E."/>
            <person name="Lee J.T."/>
            <person name="Mahony S."/>
            <person name="Marra M.A."/>
            <person name="Miller R.D."/>
            <person name="Nicholls R.D."/>
            <person name="Oda M."/>
            <person name="Papenfuss A.T."/>
            <person name="Parra Z.E."/>
            <person name="Pollock D.D."/>
            <person name="Ray D.A."/>
            <person name="Schein J.E."/>
            <person name="Speed T.P."/>
            <person name="Thompson K."/>
            <person name="VandeBerg J.L."/>
            <person name="Wade C.M."/>
            <person name="Walker J.A."/>
            <person name="Waters P.D."/>
            <person name="Webber C."/>
            <person name="Weidman J.R."/>
            <person name="Xie X."/>
            <person name="Zody M.C."/>
            <person name="Baldwin J."/>
            <person name="Abdouelleil A."/>
            <person name="Abdulkadir J."/>
            <person name="Abebe A."/>
            <person name="Abera B."/>
            <person name="Abreu J."/>
            <person name="Acer S.C."/>
            <person name="Aftuck L."/>
            <person name="Alexander A."/>
            <person name="An P."/>
            <person name="Anderson E."/>
            <person name="Anderson S."/>
            <person name="Arachi H."/>
            <person name="Azer M."/>
            <person name="Bachantsang P."/>
            <person name="Barry A."/>
            <person name="Bayul T."/>
            <person name="Berlin A."/>
            <person name="Bessette D."/>
            <person name="Bloom T."/>
            <person name="Bloom T."/>
            <person name="Boguslavskiy L."/>
            <person name="Bonnet C."/>
            <person name="Boukhgalter B."/>
            <person name="Bourzgui I."/>
            <person name="Brown A."/>
            <person name="Cahill P."/>
            <person name="Channer S."/>
            <person name="Cheshatsang Y."/>
            <person name="Chuda L."/>
            <person name="Citroen M."/>
            <person name="Collymore A."/>
            <person name="Cooke P."/>
            <person name="Costello M."/>
            <person name="D'Aco K."/>
            <person name="Daza R."/>
            <person name="De Haan G."/>
            <person name="DeGray S."/>
            <person name="DeMaso C."/>
            <person name="Dhargay N."/>
            <person name="Dooley K."/>
            <person name="Dooley E."/>
            <person name="Doricent M."/>
            <person name="Dorje P."/>
            <person name="Dorjee K."/>
            <person name="Dupes A."/>
            <person name="Elong R."/>
            <person name="Falk J."/>
            <person name="Farina A."/>
            <person name="Faro S."/>
            <person name="Ferguson D."/>
            <person name="Fisher S."/>
            <person name="Foley C.D."/>
            <person name="Franke A."/>
            <person name="Friedrich D."/>
            <person name="Gadbois L."/>
            <person name="Gearin G."/>
            <person name="Gearin C.R."/>
            <person name="Giannoukos G."/>
            <person name="Goode T."/>
            <person name="Graham J."/>
            <person name="Grandbois E."/>
            <person name="Grewal S."/>
            <person name="Gyaltsen K."/>
            <person name="Hafez N."/>
            <person name="Hagos B."/>
            <person name="Hall J."/>
            <person name="Henson C."/>
            <person name="Hollinger A."/>
            <person name="Honan T."/>
            <person name="Huard M.D."/>
            <person name="Hughes L."/>
            <person name="Hurhula B."/>
            <person name="Husby M.E."/>
            <person name="Kamat A."/>
            <person name="Kanga B."/>
            <person name="Kashin S."/>
            <person name="Khazanovich D."/>
            <person name="Kisner P."/>
            <person name="Lance K."/>
            <person name="Lara M."/>
            <person name="Lee W."/>
            <person name="Lennon N."/>
            <person name="Letendre F."/>
            <person name="LeVine R."/>
            <person name="Lipovsky A."/>
            <person name="Liu X."/>
            <person name="Liu J."/>
            <person name="Liu S."/>
            <person name="Lokyitsang T."/>
            <person name="Lokyitsang Y."/>
            <person name="Lubonja R."/>
            <person name="Lui A."/>
            <person name="MacDonald P."/>
            <person name="Magnisalis V."/>
            <person name="Maru K."/>
            <person name="Matthews C."/>
            <person name="McCusker W."/>
            <person name="McDonough S."/>
            <person name="Mehta T."/>
            <person name="Meldrim J."/>
            <person name="Meneus L."/>
            <person name="Mihai O."/>
            <person name="Mihalev A."/>
            <person name="Mihova T."/>
            <person name="Mittelman R."/>
            <person name="Mlenga V."/>
            <person name="Montmayeur A."/>
            <person name="Mulrain L."/>
            <person name="Navidi A."/>
            <person name="Naylor J."/>
            <person name="Negash T."/>
            <person name="Nguyen T."/>
            <person name="Nguyen N."/>
            <person name="Nicol R."/>
            <person name="Norbu C."/>
            <person name="Norbu N."/>
            <person name="Novod N."/>
            <person name="O'Neill B."/>
            <person name="Osman S."/>
            <person name="Markiewicz E."/>
            <person name="Oyono O.L."/>
            <person name="Patti C."/>
            <person name="Phunkhang P."/>
            <person name="Pierre F."/>
            <person name="Priest M."/>
            <person name="Raghuraman S."/>
            <person name="Rege F."/>
            <person name="Reyes R."/>
            <person name="Rise C."/>
            <person name="Rogov P."/>
            <person name="Ross K."/>
            <person name="Ryan E."/>
            <person name="Settipalli S."/>
            <person name="Shea T."/>
            <person name="Sherpa N."/>
            <person name="Shi L."/>
            <person name="Shih D."/>
            <person name="Sparrow T."/>
            <person name="Spaulding J."/>
            <person name="Stalker J."/>
            <person name="Stange-Thomann N."/>
            <person name="Stavropoulos S."/>
            <person name="Stone C."/>
            <person name="Strader C."/>
            <person name="Tesfaye S."/>
            <person name="Thomson T."/>
            <person name="Thoulutsang Y."/>
            <person name="Thoulutsang D."/>
            <person name="Topham K."/>
            <person name="Topping I."/>
            <person name="Tsamla T."/>
            <person name="Vassiliev H."/>
            <person name="Vo A."/>
            <person name="Wangchuk T."/>
            <person name="Wangdi T."/>
            <person name="Weiand M."/>
            <person name="Wilkinson J."/>
            <person name="Wilson A."/>
            <person name="Yadav S."/>
            <person name="Young G."/>
            <person name="Yu Q."/>
            <person name="Zembek L."/>
            <person name="Zhong D."/>
            <person name="Zimmer A."/>
            <person name="Zwirko Z."/>
            <person name="Jaffe D.B."/>
            <person name="Alvarez P."/>
            <person name="Brockman W."/>
            <person name="Butler J."/>
            <person name="Chin C."/>
            <person name="Gnerre S."/>
            <person name="MacCallum I."/>
            <person name="Graves J.A."/>
            <person name="Ponting C.P."/>
            <person name="Breen M."/>
            <person name="Samollow P.B."/>
            <person name="Lander E.S."/>
            <person name="Lindblad-Toh K."/>
        </authorList>
    </citation>
    <scope>NUCLEOTIDE SEQUENCE [LARGE SCALE GENOMIC DNA]</scope>
</reference>
<evidence type="ECO:0000256" key="16">
    <source>
        <dbReference type="ARBA" id="ARBA00023136"/>
    </source>
</evidence>
<dbReference type="PANTHER" id="PTHR16200">
    <property type="entry name" value="RING ZINC FINGER"/>
    <property type="match status" value="1"/>
</dbReference>
<keyword evidence="21" id="KW-1185">Reference proteome</keyword>
<evidence type="ECO:0000313" key="20">
    <source>
        <dbReference type="Ensembl" id="ENSMODP00000052346.1"/>
    </source>
</evidence>
<evidence type="ECO:0000256" key="8">
    <source>
        <dbReference type="ARBA" id="ARBA00022687"/>
    </source>
</evidence>
<dbReference type="Ensembl" id="ENSMODT00000060450.1">
    <property type="protein sequence ID" value="ENSMODP00000052346.1"/>
    <property type="gene ID" value="ENSMODG00000014712.3"/>
</dbReference>
<dbReference type="InterPro" id="IPR040700">
    <property type="entry name" value="ZNRF-3_ecto"/>
</dbReference>
<dbReference type="GO" id="GO:0016055">
    <property type="term" value="P:Wnt signaling pathway"/>
    <property type="evidence" value="ECO:0007669"/>
    <property type="project" value="UniProtKB-KW"/>
</dbReference>
<dbReference type="InterPro" id="IPR013083">
    <property type="entry name" value="Znf_RING/FYVE/PHD"/>
</dbReference>
<evidence type="ECO:0000256" key="9">
    <source>
        <dbReference type="ARBA" id="ARBA00022692"/>
    </source>
</evidence>
<dbReference type="GO" id="GO:0005109">
    <property type="term" value="F:frizzled binding"/>
    <property type="evidence" value="ECO:0000318"/>
    <property type="project" value="GO_Central"/>
</dbReference>
<feature type="compositionally biased region" description="Polar residues" evidence="18">
    <location>
        <begin position="793"/>
        <end position="806"/>
    </location>
</feature>
<name>A0A5F8GZ16_MONDO</name>
<evidence type="ECO:0000256" key="13">
    <source>
        <dbReference type="ARBA" id="ARBA00022786"/>
    </source>
</evidence>
<dbReference type="FunFam" id="3.50.30.30:FF:000023">
    <property type="entry name" value="E3 ubiquitin-protein ligase RNF43 isoform X2"/>
    <property type="match status" value="1"/>
</dbReference>
<feature type="compositionally biased region" description="Low complexity" evidence="18">
    <location>
        <begin position="661"/>
        <end position="672"/>
    </location>
</feature>
<dbReference type="EC" id="2.3.2.27" evidence="5"/>
<comment type="subcellular location">
    <subcellularLocation>
        <location evidence="2">Cell membrane</location>
        <topology evidence="2">Single-pass type I membrane protein</topology>
    </subcellularLocation>
</comment>
<dbReference type="Proteomes" id="UP000002280">
    <property type="component" value="Chromosome 2"/>
</dbReference>
<evidence type="ECO:0000256" key="7">
    <source>
        <dbReference type="ARBA" id="ARBA00022679"/>
    </source>
</evidence>
<feature type="region of interest" description="Disordered" evidence="18">
    <location>
        <begin position="161"/>
        <end position="197"/>
    </location>
</feature>
<feature type="region of interest" description="Disordered" evidence="18">
    <location>
        <begin position="625"/>
        <end position="672"/>
    </location>
</feature>
<dbReference type="Bgee" id="ENSMODG00000014712">
    <property type="expression patterns" value="Expressed in testis and 17 other cell types or tissues"/>
</dbReference>
<dbReference type="GO" id="GO:0061630">
    <property type="term" value="F:ubiquitin protein ligase activity"/>
    <property type="evidence" value="ECO:0000318"/>
    <property type="project" value="GO_Central"/>
</dbReference>
<keyword evidence="11" id="KW-0732">Signal</keyword>
<dbReference type="GO" id="GO:0072089">
    <property type="term" value="P:stem cell proliferation"/>
    <property type="evidence" value="ECO:0007669"/>
    <property type="project" value="Ensembl"/>
</dbReference>
<dbReference type="FunFam" id="3.30.40.10:FF:000075">
    <property type="entry name" value="Putative e3 ubiquitin-protein ligase rnf43"/>
    <property type="match status" value="1"/>
</dbReference>
<evidence type="ECO:0000256" key="5">
    <source>
        <dbReference type="ARBA" id="ARBA00012483"/>
    </source>
</evidence>
<evidence type="ECO:0000256" key="1">
    <source>
        <dbReference type="ARBA" id="ARBA00000900"/>
    </source>
</evidence>
<evidence type="ECO:0000256" key="12">
    <source>
        <dbReference type="ARBA" id="ARBA00022771"/>
    </source>
</evidence>
<evidence type="ECO:0000256" key="2">
    <source>
        <dbReference type="ARBA" id="ARBA00004251"/>
    </source>
</evidence>
<dbReference type="UniPathway" id="UPA00143"/>
<feature type="compositionally biased region" description="Polar residues" evidence="18">
    <location>
        <begin position="164"/>
        <end position="173"/>
    </location>
</feature>
<dbReference type="Gene3D" id="3.30.40.10">
    <property type="entry name" value="Zinc/RING finger domain, C3HC4 (zinc finger)"/>
    <property type="match status" value="1"/>
</dbReference>
<evidence type="ECO:0000313" key="21">
    <source>
        <dbReference type="Proteomes" id="UP000002280"/>
    </source>
</evidence>
<keyword evidence="12 17" id="KW-0863">Zinc-finger</keyword>
<evidence type="ECO:0000256" key="18">
    <source>
        <dbReference type="SAM" id="MobiDB-lite"/>
    </source>
</evidence>
<reference evidence="20" key="3">
    <citation type="submission" date="2025-09" db="UniProtKB">
        <authorList>
            <consortium name="Ensembl"/>
        </authorList>
    </citation>
    <scope>IDENTIFICATION</scope>
</reference>
<dbReference type="GO" id="GO:0008270">
    <property type="term" value="F:zinc ion binding"/>
    <property type="evidence" value="ECO:0007669"/>
    <property type="project" value="UniProtKB-KW"/>
</dbReference>
<dbReference type="FunCoup" id="A0A5F8GZ16">
    <property type="interactions" value="573"/>
</dbReference>
<keyword evidence="16" id="KW-0472">Membrane</keyword>
<evidence type="ECO:0000256" key="4">
    <source>
        <dbReference type="ARBA" id="ARBA00008759"/>
    </source>
</evidence>
<feature type="compositionally biased region" description="Low complexity" evidence="18">
    <location>
        <begin position="181"/>
        <end position="193"/>
    </location>
</feature>
<evidence type="ECO:0000256" key="6">
    <source>
        <dbReference type="ARBA" id="ARBA00022475"/>
    </source>
</evidence>
<keyword evidence="14" id="KW-0862">Zinc</keyword>
<reference evidence="20" key="2">
    <citation type="submission" date="2025-08" db="UniProtKB">
        <authorList>
            <consortium name="Ensembl"/>
        </authorList>
    </citation>
    <scope>IDENTIFICATION</scope>
</reference>
<keyword evidence="13" id="KW-0833">Ubl conjugation pathway</keyword>
<dbReference type="Pfam" id="PF13639">
    <property type="entry name" value="zf-RING_2"/>
    <property type="match status" value="1"/>
</dbReference>
<comment type="catalytic activity">
    <reaction evidence="1">
        <text>S-ubiquitinyl-[E2 ubiquitin-conjugating enzyme]-L-cysteine + [acceptor protein]-L-lysine = [E2 ubiquitin-conjugating enzyme]-L-cysteine + N(6)-ubiquitinyl-[acceptor protein]-L-lysine.</text>
        <dbReference type="EC" id="2.3.2.27"/>
    </reaction>
</comment>
<gene>
    <name evidence="20" type="primary">RNF43</name>
</gene>
<dbReference type="SMART" id="SM00184">
    <property type="entry name" value="RING"/>
    <property type="match status" value="1"/>
</dbReference>
<dbReference type="PROSITE" id="PS50089">
    <property type="entry name" value="ZF_RING_2"/>
    <property type="match status" value="1"/>
</dbReference>
<comment type="pathway">
    <text evidence="3">Protein modification; protein ubiquitination.</text>
</comment>
<comment type="similarity">
    <text evidence="4">Belongs to the ZNRF3 family.</text>
</comment>
<dbReference type="STRING" id="13616.ENSMODP00000052346"/>
<evidence type="ECO:0000256" key="11">
    <source>
        <dbReference type="ARBA" id="ARBA00022729"/>
    </source>
</evidence>
<accession>A0A5F8GZ16</accession>
<dbReference type="GeneTree" id="ENSGT00940000154006"/>
<dbReference type="GO" id="GO:0016567">
    <property type="term" value="P:protein ubiquitination"/>
    <property type="evidence" value="ECO:0007669"/>
    <property type="project" value="UniProtKB-UniPathway"/>
</dbReference>
<keyword evidence="6" id="KW-1003">Cell membrane</keyword>
<evidence type="ECO:0000256" key="17">
    <source>
        <dbReference type="PROSITE-ProRule" id="PRU00175"/>
    </source>
</evidence>
<dbReference type="InterPro" id="IPR001841">
    <property type="entry name" value="Znf_RING"/>
</dbReference>
<dbReference type="GO" id="GO:0006511">
    <property type="term" value="P:ubiquitin-dependent protein catabolic process"/>
    <property type="evidence" value="ECO:0000318"/>
    <property type="project" value="GO_Central"/>
</dbReference>
<keyword evidence="7" id="KW-0808">Transferase</keyword>
<dbReference type="SUPFAM" id="SSF57850">
    <property type="entry name" value="RING/U-box"/>
    <property type="match status" value="1"/>
</dbReference>
<keyword evidence="8" id="KW-0879">Wnt signaling pathway</keyword>
<keyword evidence="15" id="KW-1133">Transmembrane helix</keyword>
<protein>
    <recommendedName>
        <fullName evidence="5">RING-type E3 ubiquitin transferase</fullName>
        <ecNumber evidence="5">2.3.2.27</ecNumber>
    </recommendedName>
</protein>
<sequence length="977" mass="108479">MHPGQVETSPTFSDKGVPFPVLQRFPTEVTYTLQPSATSVHVQQGPQTMVSSSQKYSNYTPSAQYSQAYYPTAVLQCCSPSTHMDALSSCVSPTASSYAHCNYFQNPPMQSSYPVEFLPSNWPCGATDENKKTEVNLEAVFQIVDELHSSPKLEMVKVEPVENQGPTSQSNRGQHILANPSNSNASSTSQTSQLEPLTPVGSDITSFVVGTEQAITCSLPQSPEYIYTIHTAQPVENTTAITVQEPAGAIQQAHVKLKEQLSHNPSPSSVVFVQEGLPFSAHQSHPLYLCNASDDDNLEPGFISIVKLESPRRAPRPCLSLASKARMAGERGASAVLFDITEDRAAAEQLQQPLGLRWPVVLIWDKDAEKLMEFVYKNQKAHVRIELKEPPAWPDYDVWILLTVVGTIFVVILASVLRIRCRPRRRPEPLQQRTAWAISQLATRRYRTSCRLFQSQWSDSGSNYSSAPICAICLEEFTDGQELRVISCRHEFHRTCVDPWLYQHQTCPLCMFNIIEGTPFLQSSGPSHPYQEPGRRLHLIRQHPGHAHYHLPEAYLQGTLQTPVAQPPQPGPFLSSMEHGSWHHHPSRTLHLGHACTRPRPGALHNPHTASWRLGRFRACSMQHPLTCSTSPRRSRPHDSSGSGESYRTERSGYLADGPASDSSSGPCHGSSSDSVVNCTDISLQGIHGSSSTFRSSLSDFDPLVYCSPESETQEEVQLSIGYRPRSLDSVIPKTDPQVSSHIHYHKHRHHHYNKRFQWHGRKARPETGLSQLRLTASQTEPQSEPPPLVQKTPKSIASSPSTQVSYPRPRALTESNCGSEENSDPSPACLPSPLGLQRPVVLTHHPQRKQRGLPEPISVLQPQDVPVISNCKVCPNHDPNLTCPWPRETHPLIPGPLGLDTRLLPDATGPCYSSSQPVWLCLTKCHPLSHRPPEERSTEWSADVLEDRSCPYPHCQVLTAQPGPEEEIEELCEQAV</sequence>